<reference evidence="9 10" key="1">
    <citation type="submission" date="2024-04" db="EMBL/GenBank/DDBJ databases">
        <title>Defined microbial consortia suppress multidrug-resistant proinflammatory Enterobacteriaceae via ecological control.</title>
        <authorList>
            <person name="Furuichi M."/>
            <person name="Kawaguchi T."/>
            <person name="Pust M."/>
            <person name="Yasuma K."/>
            <person name="Plichta D."/>
            <person name="Hasegawa N."/>
            <person name="Ohya T."/>
            <person name="Bhattarai S."/>
            <person name="Sasajima S."/>
            <person name="Aoto Y."/>
            <person name="Tuganbaev T."/>
            <person name="Yaginuma M."/>
            <person name="Ueda M."/>
            <person name="Okahashi N."/>
            <person name="Amafuji K."/>
            <person name="Kiridooshi Y."/>
            <person name="Sugita K."/>
            <person name="Strazar M."/>
            <person name="Skelly A."/>
            <person name="Suda W."/>
            <person name="Hattori M."/>
            <person name="Nakamoto N."/>
            <person name="Caballero S."/>
            <person name="Norman J."/>
            <person name="Olle B."/>
            <person name="Tanoue T."/>
            <person name="Arita M."/>
            <person name="Bucci V."/>
            <person name="Atarashi K."/>
            <person name="Xavier R."/>
            <person name="Honda K."/>
        </authorList>
    </citation>
    <scope>NUCLEOTIDE SEQUENCE [LARGE SCALE GENOMIC DNA]</scope>
    <source>
        <strain evidence="10">k04-0078-D8-1</strain>
    </source>
</reference>
<sequence>MVKKTRQSKPLIQVLLIVWAFIQLFPLYWLFAFSLKSNEEIFGANVIGLPKAFIWENYQVAIVGANIGRFFLNSVIVVGASILITSAVSLFASYALNRMRWKMSKTVYAVLMLGLMIPMHAALLPVMLMLKNLHLLGGYVSLILPYTAFAVPMTILIFSGFISGIPGELEESACIDGCNIYQMVVKIIFPLMKPAVATASIFTFMNTWNELMFATTFVNSTEFKTLTAGIQTLAGQYNTKWGPIGAALVLATFPTIFLYILLSKEVQKSLIVGAVKG</sequence>
<dbReference type="RefSeq" id="WP_095174759.1">
    <property type="nucleotide sequence ID" value="NZ_BAABYW010000002.1"/>
</dbReference>
<protein>
    <submittedName>
        <fullName evidence="9">Carbohydrate ABC transporter permease</fullName>
    </submittedName>
</protein>
<proteinExistence type="inferred from homology"/>
<evidence type="ECO:0000256" key="3">
    <source>
        <dbReference type="ARBA" id="ARBA00022475"/>
    </source>
</evidence>
<feature type="transmembrane region" description="Helical" evidence="7">
    <location>
        <begin position="108"/>
        <end position="130"/>
    </location>
</feature>
<dbReference type="Proteomes" id="UP001600943">
    <property type="component" value="Unassembled WGS sequence"/>
</dbReference>
<evidence type="ECO:0000256" key="1">
    <source>
        <dbReference type="ARBA" id="ARBA00004651"/>
    </source>
</evidence>
<dbReference type="Pfam" id="PF00528">
    <property type="entry name" value="BPD_transp_1"/>
    <property type="match status" value="1"/>
</dbReference>
<dbReference type="Gene3D" id="1.10.3720.10">
    <property type="entry name" value="MetI-like"/>
    <property type="match status" value="1"/>
</dbReference>
<keyword evidence="4 7" id="KW-0812">Transmembrane</keyword>
<gene>
    <name evidence="9" type="ORF">K040078D81_55220</name>
</gene>
<keyword evidence="2 7" id="KW-0813">Transport</keyword>
<comment type="caution">
    <text evidence="9">The sequence shown here is derived from an EMBL/GenBank/DDBJ whole genome shotgun (WGS) entry which is preliminary data.</text>
</comment>
<evidence type="ECO:0000256" key="5">
    <source>
        <dbReference type="ARBA" id="ARBA00022989"/>
    </source>
</evidence>
<evidence type="ECO:0000256" key="4">
    <source>
        <dbReference type="ARBA" id="ARBA00022692"/>
    </source>
</evidence>
<feature type="domain" description="ABC transmembrane type-1" evidence="8">
    <location>
        <begin position="71"/>
        <end position="262"/>
    </location>
</feature>
<feature type="transmembrane region" description="Helical" evidence="7">
    <location>
        <begin position="183"/>
        <end position="205"/>
    </location>
</feature>
<keyword evidence="10" id="KW-1185">Reference proteome</keyword>
<organism evidence="9 10">
    <name type="scientific">Blautia hominis</name>
    <dbReference type="NCBI Taxonomy" id="2025493"/>
    <lineage>
        <taxon>Bacteria</taxon>
        <taxon>Bacillati</taxon>
        <taxon>Bacillota</taxon>
        <taxon>Clostridia</taxon>
        <taxon>Lachnospirales</taxon>
        <taxon>Lachnospiraceae</taxon>
        <taxon>Blautia</taxon>
    </lineage>
</organism>
<dbReference type="SUPFAM" id="SSF161098">
    <property type="entry name" value="MetI-like"/>
    <property type="match status" value="1"/>
</dbReference>
<feature type="transmembrane region" description="Helical" evidence="7">
    <location>
        <begin position="136"/>
        <end position="162"/>
    </location>
</feature>
<dbReference type="InterPro" id="IPR035906">
    <property type="entry name" value="MetI-like_sf"/>
</dbReference>
<feature type="transmembrane region" description="Helical" evidence="7">
    <location>
        <begin position="241"/>
        <end position="262"/>
    </location>
</feature>
<comment type="subcellular location">
    <subcellularLocation>
        <location evidence="1 7">Cell membrane</location>
        <topology evidence="1 7">Multi-pass membrane protein</topology>
    </subcellularLocation>
</comment>
<dbReference type="EMBL" id="BAABYW010000002">
    <property type="protein sequence ID" value="GAA6411405.1"/>
    <property type="molecule type" value="Genomic_DNA"/>
</dbReference>
<evidence type="ECO:0000259" key="8">
    <source>
        <dbReference type="PROSITE" id="PS50928"/>
    </source>
</evidence>
<accession>A0ABQ0BIW6</accession>
<keyword evidence="5 7" id="KW-1133">Transmembrane helix</keyword>
<evidence type="ECO:0000256" key="2">
    <source>
        <dbReference type="ARBA" id="ARBA00022448"/>
    </source>
</evidence>
<dbReference type="PANTHER" id="PTHR43744:SF12">
    <property type="entry name" value="ABC TRANSPORTER PERMEASE PROTEIN MG189-RELATED"/>
    <property type="match status" value="1"/>
</dbReference>
<feature type="transmembrane region" description="Helical" evidence="7">
    <location>
        <begin position="70"/>
        <end position="96"/>
    </location>
</feature>
<dbReference type="PANTHER" id="PTHR43744">
    <property type="entry name" value="ABC TRANSPORTER PERMEASE PROTEIN MG189-RELATED-RELATED"/>
    <property type="match status" value="1"/>
</dbReference>
<dbReference type="CDD" id="cd06261">
    <property type="entry name" value="TM_PBP2"/>
    <property type="match status" value="1"/>
</dbReference>
<keyword evidence="3" id="KW-1003">Cell membrane</keyword>
<feature type="transmembrane region" description="Helical" evidence="7">
    <location>
        <begin position="12"/>
        <end position="31"/>
    </location>
</feature>
<name>A0ABQ0BIW6_9FIRM</name>
<dbReference type="PROSITE" id="PS50928">
    <property type="entry name" value="ABC_TM1"/>
    <property type="match status" value="1"/>
</dbReference>
<evidence type="ECO:0000256" key="7">
    <source>
        <dbReference type="RuleBase" id="RU363032"/>
    </source>
</evidence>
<dbReference type="InterPro" id="IPR000515">
    <property type="entry name" value="MetI-like"/>
</dbReference>
<evidence type="ECO:0000313" key="10">
    <source>
        <dbReference type="Proteomes" id="UP001600943"/>
    </source>
</evidence>
<comment type="similarity">
    <text evidence="7">Belongs to the binding-protein-dependent transport system permease family.</text>
</comment>
<evidence type="ECO:0000256" key="6">
    <source>
        <dbReference type="ARBA" id="ARBA00023136"/>
    </source>
</evidence>
<keyword evidence="6 7" id="KW-0472">Membrane</keyword>
<evidence type="ECO:0000313" key="9">
    <source>
        <dbReference type="EMBL" id="GAA6411405.1"/>
    </source>
</evidence>